<feature type="repeat" description="ANK" evidence="14">
    <location>
        <begin position="177"/>
        <end position="209"/>
    </location>
</feature>
<dbReference type="Proteomes" id="UP000261540">
    <property type="component" value="Unplaced"/>
</dbReference>
<accession>A0A3B3QY94</accession>
<dbReference type="Pfam" id="PF00023">
    <property type="entry name" value="Ank"/>
    <property type="match status" value="1"/>
</dbReference>
<evidence type="ECO:0000256" key="10">
    <source>
        <dbReference type="ARBA" id="ARBA00023043"/>
    </source>
</evidence>
<dbReference type="PROSITE" id="PS50088">
    <property type="entry name" value="ANK_REPEAT"/>
    <property type="match status" value="3"/>
</dbReference>
<protein>
    <recommendedName>
        <fullName evidence="3">Ankyrin repeat, SAM and basic leucine zipper domain-containing protein 1</fullName>
    </recommendedName>
    <alternativeName>
        <fullName evidence="13">Germ cell-specific ankyrin, SAM and basic leucine zipper domain-containing protein</fullName>
    </alternativeName>
</protein>
<keyword evidence="10 14" id="KW-0040">ANK repeat</keyword>
<dbReference type="RefSeq" id="XP_023664794.1">
    <property type="nucleotide sequence ID" value="XM_023809026.2"/>
</dbReference>
<dbReference type="GO" id="GO:0031047">
    <property type="term" value="P:regulatory ncRNA-mediated gene silencing"/>
    <property type="evidence" value="ECO:0007669"/>
    <property type="project" value="UniProtKB-KW"/>
</dbReference>
<keyword evidence="8" id="KW-0221">Differentiation</keyword>
<keyword evidence="4" id="KW-0217">Developmental protein</keyword>
<dbReference type="GO" id="GO:0007283">
    <property type="term" value="P:spermatogenesis"/>
    <property type="evidence" value="ECO:0007669"/>
    <property type="project" value="UniProtKB-KW"/>
</dbReference>
<evidence type="ECO:0000313" key="18">
    <source>
        <dbReference type="Proteomes" id="UP000261540"/>
    </source>
</evidence>
<dbReference type="InterPro" id="IPR042650">
    <property type="entry name" value="Asz1_SAM"/>
</dbReference>
<evidence type="ECO:0000256" key="12">
    <source>
        <dbReference type="ARBA" id="ARBA00023254"/>
    </source>
</evidence>
<evidence type="ECO:0000256" key="9">
    <source>
        <dbReference type="ARBA" id="ARBA00022871"/>
    </source>
</evidence>
<feature type="compositionally biased region" description="Acidic residues" evidence="15">
    <location>
        <begin position="11"/>
        <end position="20"/>
    </location>
</feature>
<dbReference type="CTD" id="136991"/>
<keyword evidence="9" id="KW-0744">Spermatogenesis</keyword>
<dbReference type="PANTHER" id="PTHR24157:SF3">
    <property type="entry name" value="ANKYRIN REPEAT, SAM AND BASIC LEUCINE ZIPPER DOMAIN-CONTAINING PROTEIN 1"/>
    <property type="match status" value="1"/>
</dbReference>
<organism evidence="17 18">
    <name type="scientific">Paramormyrops kingsleyae</name>
    <dbReference type="NCBI Taxonomy" id="1676925"/>
    <lineage>
        <taxon>Eukaryota</taxon>
        <taxon>Metazoa</taxon>
        <taxon>Chordata</taxon>
        <taxon>Craniata</taxon>
        <taxon>Vertebrata</taxon>
        <taxon>Euteleostomi</taxon>
        <taxon>Actinopterygii</taxon>
        <taxon>Neopterygii</taxon>
        <taxon>Teleostei</taxon>
        <taxon>Osteoglossocephala</taxon>
        <taxon>Osteoglossomorpha</taxon>
        <taxon>Osteoglossiformes</taxon>
        <taxon>Mormyridae</taxon>
        <taxon>Paramormyrops</taxon>
    </lineage>
</organism>
<keyword evidence="7" id="KW-0677">Repeat</keyword>
<dbReference type="InterPro" id="IPR002110">
    <property type="entry name" value="Ankyrin_rpt"/>
</dbReference>
<evidence type="ECO:0000256" key="6">
    <source>
        <dbReference type="ARBA" id="ARBA00022553"/>
    </source>
</evidence>
<dbReference type="STRING" id="1676925.ENSPKIP00000011098"/>
<evidence type="ECO:0000256" key="7">
    <source>
        <dbReference type="ARBA" id="ARBA00022737"/>
    </source>
</evidence>
<evidence type="ECO:0000256" key="14">
    <source>
        <dbReference type="PROSITE-ProRule" id="PRU00023"/>
    </source>
</evidence>
<dbReference type="AlphaFoldDB" id="A0A3B3QY94"/>
<dbReference type="Gene3D" id="1.10.150.50">
    <property type="entry name" value="Transcription Factor, Ets-1"/>
    <property type="match status" value="1"/>
</dbReference>
<keyword evidence="12" id="KW-0469">Meiosis</keyword>
<dbReference type="Ensembl" id="ENSPKIT00000035238.1">
    <property type="protein sequence ID" value="ENSPKIP00000011098.1"/>
    <property type="gene ID" value="ENSPKIG00000025541.1"/>
</dbReference>
<dbReference type="OrthoDB" id="439236at2759"/>
<dbReference type="GO" id="GO:0051321">
    <property type="term" value="P:meiotic cell cycle"/>
    <property type="evidence" value="ECO:0007669"/>
    <property type="project" value="UniProtKB-KW"/>
</dbReference>
<evidence type="ECO:0000256" key="15">
    <source>
        <dbReference type="SAM" id="MobiDB-lite"/>
    </source>
</evidence>
<reference evidence="17" key="2">
    <citation type="submission" date="2025-09" db="UniProtKB">
        <authorList>
            <consortium name="Ensembl"/>
        </authorList>
    </citation>
    <scope>IDENTIFICATION</scope>
</reference>
<proteinExistence type="predicted"/>
<evidence type="ECO:0000256" key="5">
    <source>
        <dbReference type="ARBA" id="ARBA00022490"/>
    </source>
</evidence>
<dbReference type="Pfam" id="PF12796">
    <property type="entry name" value="Ank_2"/>
    <property type="match status" value="1"/>
</dbReference>
<keyword evidence="5" id="KW-0963">Cytoplasm</keyword>
<evidence type="ECO:0000256" key="2">
    <source>
        <dbReference type="ARBA" id="ARBA00011479"/>
    </source>
</evidence>
<dbReference type="SUPFAM" id="SSF47769">
    <property type="entry name" value="SAM/Pointed domain"/>
    <property type="match status" value="1"/>
</dbReference>
<dbReference type="Pfam" id="PF00536">
    <property type="entry name" value="SAM_1"/>
    <property type="match status" value="1"/>
</dbReference>
<dbReference type="InterPro" id="IPR001660">
    <property type="entry name" value="SAM"/>
</dbReference>
<evidence type="ECO:0000256" key="3">
    <source>
        <dbReference type="ARBA" id="ARBA00020117"/>
    </source>
</evidence>
<dbReference type="SUPFAM" id="SSF48403">
    <property type="entry name" value="Ankyrin repeat"/>
    <property type="match status" value="1"/>
</dbReference>
<dbReference type="InterPro" id="IPR013761">
    <property type="entry name" value="SAM/pointed_sf"/>
</dbReference>
<dbReference type="InterPro" id="IPR036770">
    <property type="entry name" value="Ankyrin_rpt-contain_sf"/>
</dbReference>
<dbReference type="PROSITE" id="PS50297">
    <property type="entry name" value="ANK_REP_REGION"/>
    <property type="match status" value="2"/>
</dbReference>
<evidence type="ECO:0000256" key="1">
    <source>
        <dbReference type="ARBA" id="ARBA00004496"/>
    </source>
</evidence>
<evidence type="ECO:0000256" key="13">
    <source>
        <dbReference type="ARBA" id="ARBA00030354"/>
    </source>
</evidence>
<evidence type="ECO:0000256" key="11">
    <source>
        <dbReference type="ARBA" id="ARBA00023158"/>
    </source>
</evidence>
<dbReference type="RefSeq" id="XP_023664795.1">
    <property type="nucleotide sequence ID" value="XM_023809027.2"/>
</dbReference>
<dbReference type="GO" id="GO:0071546">
    <property type="term" value="C:pi-body"/>
    <property type="evidence" value="ECO:0007669"/>
    <property type="project" value="TreeGrafter"/>
</dbReference>
<sequence length="468" mass="51468">MKRRQGMPAGEESDTDDEWDVGYHRKNGKGSHVSVPGSEEDQAVILKKAISTGDAELVSHLLDTGVTVESRLGLDWTLLMAAVYGAHYKLAKLLLDRGAGVNFSSDRCTVLMAACTASASEDRIVQCVELLLSRNADPNVPNKSGMTALMMAARDGYCQLINLLVSHGAKINLQDCNGYTALATAAQYGQENAVRKLLQLGADKSIKTREGRSALDVARTHRHTQISRLIMCSRDDDGDVEMSCKEKTLSQFFRQNPVPDSTPVVSSVRLSDVELLLHGLDLERLSDLLDNDVTWTDLSTMEKADLEKMGITNPEDQKKILDAVSTMNLDSIAPDVLAQLGNIDSRSEDLYTLLVSLRQQCCCLTEVVQDAIKKFPKQPSELILTLDPKRESQTVCSQLLLQIEDLQKEVTCMRGLFDRMDPSEDPCGLPWAARCSTWKRRVLMGCAVGVLCSGLICVLSHIRSPKVV</sequence>
<evidence type="ECO:0000256" key="8">
    <source>
        <dbReference type="ARBA" id="ARBA00022782"/>
    </source>
</evidence>
<dbReference type="CDD" id="cd09521">
    <property type="entry name" value="SAM_ASZ1"/>
    <property type="match status" value="1"/>
</dbReference>
<feature type="repeat" description="ANK" evidence="14">
    <location>
        <begin position="144"/>
        <end position="176"/>
    </location>
</feature>
<keyword evidence="11" id="KW-0943">RNA-mediated gene silencing</keyword>
<comment type="subcellular location">
    <subcellularLocation>
        <location evidence="1">Cytoplasm</location>
    </subcellularLocation>
</comment>
<dbReference type="GO" id="GO:0030154">
    <property type="term" value="P:cell differentiation"/>
    <property type="evidence" value="ECO:0007669"/>
    <property type="project" value="UniProtKB-KW"/>
</dbReference>
<evidence type="ECO:0000256" key="4">
    <source>
        <dbReference type="ARBA" id="ARBA00022473"/>
    </source>
</evidence>
<reference evidence="17" key="1">
    <citation type="submission" date="2025-08" db="UniProtKB">
        <authorList>
            <consortium name="Ensembl"/>
        </authorList>
    </citation>
    <scope>IDENTIFICATION</scope>
</reference>
<keyword evidence="6" id="KW-0597">Phosphoprotein</keyword>
<evidence type="ECO:0000313" key="17">
    <source>
        <dbReference type="Ensembl" id="ENSPKIP00000011098.1"/>
    </source>
</evidence>
<comment type="subunit">
    <text evidence="2">Interacts with DDX4, PIWIL1, RANBP9 and TDRD1.</text>
</comment>
<dbReference type="KEGG" id="pki:111842432"/>
<keyword evidence="18" id="KW-1185">Reference proteome</keyword>
<evidence type="ECO:0000259" key="16">
    <source>
        <dbReference type="PROSITE" id="PS50105"/>
    </source>
</evidence>
<dbReference type="Gene3D" id="1.25.40.20">
    <property type="entry name" value="Ankyrin repeat-containing domain"/>
    <property type="match status" value="1"/>
</dbReference>
<name>A0A3B3QY94_9TELE</name>
<dbReference type="SMART" id="SM00454">
    <property type="entry name" value="SAM"/>
    <property type="match status" value="1"/>
</dbReference>
<feature type="repeat" description="ANK" evidence="14">
    <location>
        <begin position="74"/>
        <end position="106"/>
    </location>
</feature>
<feature type="domain" description="SAM" evidence="16">
    <location>
        <begin position="268"/>
        <end position="330"/>
    </location>
</feature>
<feature type="region of interest" description="Disordered" evidence="15">
    <location>
        <begin position="1"/>
        <end position="37"/>
    </location>
</feature>
<dbReference type="SMART" id="SM00248">
    <property type="entry name" value="ANK"/>
    <property type="match status" value="6"/>
</dbReference>
<dbReference type="GeneID" id="111842432"/>
<dbReference type="GeneTree" id="ENSGT00880000138051"/>
<dbReference type="PROSITE" id="PS50105">
    <property type="entry name" value="SAM_DOMAIN"/>
    <property type="match status" value="1"/>
</dbReference>
<dbReference type="PANTHER" id="PTHR24157">
    <property type="entry name" value="ANKYRIN REPEAT, SAM AND BASIC LEUCINE ZIPPER DOMAIN-CONTAINING PROTEIN 1"/>
    <property type="match status" value="1"/>
</dbReference>